<dbReference type="Proteomes" id="UP000325606">
    <property type="component" value="Chromosome"/>
</dbReference>
<name>A0A5J6LGQ6_9GAMM</name>
<reference evidence="1 2" key="1">
    <citation type="submission" date="2019-09" db="EMBL/GenBank/DDBJ databases">
        <title>Nitrincola iocasae sp. nov., a bacterium isolated from the sediment collected at a cold seep field in South China Sea.</title>
        <authorList>
            <person name="Zhang H."/>
            <person name="Wang H."/>
            <person name="Li C."/>
        </authorList>
    </citation>
    <scope>NUCLEOTIDE SEQUENCE [LARGE SCALE GENOMIC DNA]</scope>
    <source>
        <strain evidence="1 2">KXZD1103</strain>
    </source>
</reference>
<organism evidence="1 2">
    <name type="scientific">Nitrincola iocasae</name>
    <dbReference type="NCBI Taxonomy" id="2614693"/>
    <lineage>
        <taxon>Bacteria</taxon>
        <taxon>Pseudomonadati</taxon>
        <taxon>Pseudomonadota</taxon>
        <taxon>Gammaproteobacteria</taxon>
        <taxon>Oceanospirillales</taxon>
        <taxon>Oceanospirillaceae</taxon>
        <taxon>Nitrincola</taxon>
    </lineage>
</organism>
<proteinExistence type="predicted"/>
<dbReference type="KEGG" id="nik:F5I99_15455"/>
<dbReference type="RefSeq" id="WP_151057532.1">
    <property type="nucleotide sequence ID" value="NZ_CP044222.1"/>
</dbReference>
<dbReference type="EMBL" id="CP044222">
    <property type="protein sequence ID" value="QEW07777.1"/>
    <property type="molecule type" value="Genomic_DNA"/>
</dbReference>
<dbReference type="AlphaFoldDB" id="A0A5J6LGQ6"/>
<protein>
    <submittedName>
        <fullName evidence="1">Uncharacterized protein</fullName>
    </submittedName>
</protein>
<sequence>MAYGALKAERENPALWQLATRYQQLPPEMLSGWSAETRDQVIQALAIVRAFATSPAQDKLSVVPYVSRLDSALR</sequence>
<evidence type="ECO:0000313" key="2">
    <source>
        <dbReference type="Proteomes" id="UP000325606"/>
    </source>
</evidence>
<evidence type="ECO:0000313" key="1">
    <source>
        <dbReference type="EMBL" id="QEW07777.1"/>
    </source>
</evidence>
<gene>
    <name evidence="1" type="ORF">F5I99_15455</name>
</gene>
<accession>A0A5J6LGQ6</accession>
<keyword evidence="2" id="KW-1185">Reference proteome</keyword>